<dbReference type="Proteomes" id="UP000314294">
    <property type="component" value="Unassembled WGS sequence"/>
</dbReference>
<feature type="compositionally biased region" description="Acidic residues" evidence="1">
    <location>
        <begin position="270"/>
        <end position="280"/>
    </location>
</feature>
<dbReference type="AlphaFoldDB" id="A0A4Z2IMJ9"/>
<feature type="region of interest" description="Disordered" evidence="1">
    <location>
        <begin position="259"/>
        <end position="288"/>
    </location>
</feature>
<feature type="compositionally biased region" description="Basic and acidic residues" evidence="1">
    <location>
        <begin position="402"/>
        <end position="413"/>
    </location>
</feature>
<accession>A0A4Z2IMJ9</accession>
<evidence type="ECO:0000256" key="1">
    <source>
        <dbReference type="SAM" id="MobiDB-lite"/>
    </source>
</evidence>
<evidence type="ECO:0000313" key="2">
    <source>
        <dbReference type="EMBL" id="TNN78997.1"/>
    </source>
</evidence>
<feature type="region of interest" description="Disordered" evidence="1">
    <location>
        <begin position="1"/>
        <end position="43"/>
    </location>
</feature>
<comment type="caution">
    <text evidence="2">The sequence shown here is derived from an EMBL/GenBank/DDBJ whole genome shotgun (WGS) entry which is preliminary data.</text>
</comment>
<feature type="region of interest" description="Disordered" evidence="1">
    <location>
        <begin position="377"/>
        <end position="438"/>
    </location>
</feature>
<feature type="compositionally biased region" description="Basic and acidic residues" evidence="1">
    <location>
        <begin position="1"/>
        <end position="10"/>
    </location>
</feature>
<organism evidence="2 3">
    <name type="scientific">Liparis tanakae</name>
    <name type="common">Tanaka's snailfish</name>
    <dbReference type="NCBI Taxonomy" id="230148"/>
    <lineage>
        <taxon>Eukaryota</taxon>
        <taxon>Metazoa</taxon>
        <taxon>Chordata</taxon>
        <taxon>Craniata</taxon>
        <taxon>Vertebrata</taxon>
        <taxon>Euteleostomi</taxon>
        <taxon>Actinopterygii</taxon>
        <taxon>Neopterygii</taxon>
        <taxon>Teleostei</taxon>
        <taxon>Neoteleostei</taxon>
        <taxon>Acanthomorphata</taxon>
        <taxon>Eupercaria</taxon>
        <taxon>Perciformes</taxon>
        <taxon>Cottioidei</taxon>
        <taxon>Cottales</taxon>
        <taxon>Liparidae</taxon>
        <taxon>Liparis</taxon>
    </lineage>
</organism>
<dbReference type="EMBL" id="SRLO01000068">
    <property type="protein sequence ID" value="TNN78997.1"/>
    <property type="molecule type" value="Genomic_DNA"/>
</dbReference>
<feature type="compositionally biased region" description="Gly residues" evidence="1">
    <location>
        <begin position="377"/>
        <end position="388"/>
    </location>
</feature>
<protein>
    <submittedName>
        <fullName evidence="2">Uncharacterized protein</fullName>
    </submittedName>
</protein>
<keyword evidence="3" id="KW-1185">Reference proteome</keyword>
<proteinExistence type="predicted"/>
<gene>
    <name evidence="2" type="ORF">EYF80_010676</name>
</gene>
<name>A0A4Z2IMJ9_9TELE</name>
<sequence length="438" mass="48014">MKHGLHDNGRLDSGGGVPAISPPPPLLRGITMSRGTPGQREAERIPASCAHQLPASPVAPVKSWSRGRLEAAAATVRPSLVVGRRRAGVKVNAARAERGVPRPERAADCEMDYNAAADGSIHGTPLLCQLHQREKCGLYLLVKRRATLRRGTPRFSYTGPLRGGRDADVDHGEDEFGAPALGTPDNLLVHAPHVEEELQPRLVWEVQVERKFKRLSAKGRQPHTESKGKRQLNGEGKRNRRLFFYLFYSLALCWQGEKRGRETKGGQQQQEEEEEEEEGRSDDITGGLDGGAYVNCNWERKSKHPLSALLGSLCALSAEWAEEAEETLELRTKPKAARRPAGWRLELKPGGRRPDWLVLGSRDLEDMAWGCGGGGAAAAGGGGRGGGRVVLNGQRHRRRVKHQEDEMCSHEQTEAADVYPQWANPPAGDRNPGPRYTG</sequence>
<evidence type="ECO:0000313" key="3">
    <source>
        <dbReference type="Proteomes" id="UP000314294"/>
    </source>
</evidence>
<reference evidence="2 3" key="1">
    <citation type="submission" date="2019-03" db="EMBL/GenBank/DDBJ databases">
        <title>First draft genome of Liparis tanakae, snailfish: a comprehensive survey of snailfish specific genes.</title>
        <authorList>
            <person name="Kim W."/>
            <person name="Song I."/>
            <person name="Jeong J.-H."/>
            <person name="Kim D."/>
            <person name="Kim S."/>
            <person name="Ryu S."/>
            <person name="Song J.Y."/>
            <person name="Lee S.K."/>
        </authorList>
    </citation>
    <scope>NUCLEOTIDE SEQUENCE [LARGE SCALE GENOMIC DNA]</scope>
    <source>
        <tissue evidence="2">Muscle</tissue>
    </source>
</reference>